<feature type="non-terminal residue" evidence="2">
    <location>
        <position position="1"/>
    </location>
</feature>
<dbReference type="EMBL" id="JAEUBG010001311">
    <property type="protein sequence ID" value="KAH3686579.1"/>
    <property type="molecule type" value="Genomic_DNA"/>
</dbReference>
<feature type="region of interest" description="Disordered" evidence="1">
    <location>
        <begin position="46"/>
        <end position="73"/>
    </location>
</feature>
<evidence type="ECO:0000256" key="1">
    <source>
        <dbReference type="SAM" id="MobiDB-lite"/>
    </source>
</evidence>
<reference evidence="2" key="1">
    <citation type="journal article" date="2021" name="Open Biol.">
        <title>Shared evolutionary footprints suggest mitochondrial oxidative damage underlies multiple complex I losses in fungi.</title>
        <authorList>
            <person name="Schikora-Tamarit M.A."/>
            <person name="Marcet-Houben M."/>
            <person name="Nosek J."/>
            <person name="Gabaldon T."/>
        </authorList>
    </citation>
    <scope>NUCLEOTIDE SEQUENCE</scope>
    <source>
        <strain evidence="2">CBS2887</strain>
    </source>
</reference>
<evidence type="ECO:0000313" key="2">
    <source>
        <dbReference type="EMBL" id="KAH3686579.1"/>
    </source>
</evidence>
<gene>
    <name evidence="2" type="ORF">WICPIJ_002443</name>
</gene>
<evidence type="ECO:0000313" key="3">
    <source>
        <dbReference type="Proteomes" id="UP000774326"/>
    </source>
</evidence>
<feature type="non-terminal residue" evidence="2">
    <location>
        <position position="73"/>
    </location>
</feature>
<name>A0A9P8QBT5_WICPI</name>
<keyword evidence="3" id="KW-1185">Reference proteome</keyword>
<dbReference type="InterPro" id="IPR014724">
    <property type="entry name" value="RNA_pol_RPB2_OB-fold"/>
</dbReference>
<proteinExistence type="predicted"/>
<dbReference type="Proteomes" id="UP000774326">
    <property type="component" value="Unassembled WGS sequence"/>
</dbReference>
<sequence>EDGKPIFQHEALGPDGLAEVGVEIQSGQTYINKCVPTNATESVVGGQPTINQQQQHRETPVNYRAPVPSVVDQ</sequence>
<reference evidence="2" key="2">
    <citation type="submission" date="2021-01" db="EMBL/GenBank/DDBJ databases">
        <authorList>
            <person name="Schikora-Tamarit M.A."/>
        </authorList>
    </citation>
    <scope>NUCLEOTIDE SEQUENCE</scope>
    <source>
        <strain evidence="2">CBS2887</strain>
    </source>
</reference>
<dbReference type="Gene3D" id="2.40.50.150">
    <property type="match status" value="1"/>
</dbReference>
<dbReference type="GO" id="GO:0003899">
    <property type="term" value="F:DNA-directed RNA polymerase activity"/>
    <property type="evidence" value="ECO:0007669"/>
    <property type="project" value="InterPro"/>
</dbReference>
<comment type="caution">
    <text evidence="2">The sequence shown here is derived from an EMBL/GenBank/DDBJ whole genome shotgun (WGS) entry which is preliminary data.</text>
</comment>
<protein>
    <submittedName>
        <fullName evidence="2">Uncharacterized protein</fullName>
    </submittedName>
</protein>
<accession>A0A9P8QBT5</accession>
<organism evidence="2 3">
    <name type="scientific">Wickerhamomyces pijperi</name>
    <name type="common">Yeast</name>
    <name type="synonym">Pichia pijperi</name>
    <dbReference type="NCBI Taxonomy" id="599730"/>
    <lineage>
        <taxon>Eukaryota</taxon>
        <taxon>Fungi</taxon>
        <taxon>Dikarya</taxon>
        <taxon>Ascomycota</taxon>
        <taxon>Saccharomycotina</taxon>
        <taxon>Saccharomycetes</taxon>
        <taxon>Phaffomycetales</taxon>
        <taxon>Wickerhamomycetaceae</taxon>
        <taxon>Wickerhamomyces</taxon>
    </lineage>
</organism>
<dbReference type="AlphaFoldDB" id="A0A9P8QBT5"/>